<sequence length="88" mass="9865">MSADTPHDRTPLSPHGNSEPRAAADNEARELWTEDEEAFEFPGGSARDRLVPVPDRVLKQFGPEEEGAEYEIWVLPSGEFIRMRVVDG</sequence>
<dbReference type="Proteomes" id="UP000249287">
    <property type="component" value="Segment"/>
</dbReference>
<proteinExistence type="predicted"/>
<dbReference type="EMBL" id="MG011690">
    <property type="protein sequence ID" value="AVK75746.1"/>
    <property type="molecule type" value="Genomic_DNA"/>
</dbReference>
<feature type="region of interest" description="Disordered" evidence="1">
    <location>
        <begin position="1"/>
        <end position="29"/>
    </location>
</feature>
<gene>
    <name evidence="2" type="ORF">pneo_cds_139</name>
</gene>
<dbReference type="RefSeq" id="YP_009481749.1">
    <property type="nucleotide sequence ID" value="NC_037666.1"/>
</dbReference>
<protein>
    <submittedName>
        <fullName evidence="2">Uncharacterized protein</fullName>
    </submittedName>
</protein>
<accession>A0A2U7UBE1</accession>
<name>A0A2U7UBE1_9VIRU</name>
<organism evidence="2">
    <name type="scientific">Pandoravirus neocaledonia</name>
    <dbReference type="NCBI Taxonomy" id="2107708"/>
    <lineage>
        <taxon>Viruses</taxon>
        <taxon>Pandoravirus</taxon>
    </lineage>
</organism>
<evidence type="ECO:0000313" key="2">
    <source>
        <dbReference type="EMBL" id="AVK75746.1"/>
    </source>
</evidence>
<dbReference type="GeneID" id="36842459"/>
<feature type="compositionally biased region" description="Basic and acidic residues" evidence="1">
    <location>
        <begin position="1"/>
        <end position="10"/>
    </location>
</feature>
<dbReference type="KEGG" id="vg:36842459"/>
<evidence type="ECO:0000256" key="1">
    <source>
        <dbReference type="SAM" id="MobiDB-lite"/>
    </source>
</evidence>
<reference evidence="2" key="1">
    <citation type="journal article" date="2018" name="Nat. Commun.">
        <title>Diversity and evolution of the emerging Pandoraviridae family.</title>
        <authorList>
            <person name="Legendre M."/>
            <person name="Fabre E."/>
            <person name="Poirot O."/>
            <person name="Jeudy S."/>
            <person name="Lartigue A."/>
            <person name="Alempic J.M."/>
            <person name="Beucher L."/>
            <person name="Philippe N."/>
            <person name="Bertaux L."/>
            <person name="Christo-Foroux E."/>
            <person name="Labadie K."/>
            <person name="Coute Y."/>
            <person name="Abergel C."/>
            <person name="Claverie J.M."/>
        </authorList>
    </citation>
    <scope>NUCLEOTIDE SEQUENCE [LARGE SCALE GENOMIC DNA]</scope>
    <source>
        <strain evidence="2">Neocaledonia</strain>
    </source>
</reference>